<dbReference type="EMBL" id="CP025615">
    <property type="protein sequence ID" value="AUN33893.1"/>
    <property type="molecule type" value="Genomic_DNA"/>
</dbReference>
<evidence type="ECO:0008006" key="5">
    <source>
        <dbReference type="Google" id="ProtNLM"/>
    </source>
</evidence>
<evidence type="ECO:0000313" key="3">
    <source>
        <dbReference type="EMBL" id="AUN33893.1"/>
    </source>
</evidence>
<evidence type="ECO:0000259" key="1">
    <source>
        <dbReference type="Pfam" id="PF13005"/>
    </source>
</evidence>
<feature type="domain" description="Transposase IS66 zinc-finger binding" evidence="1">
    <location>
        <begin position="102"/>
        <end position="146"/>
    </location>
</feature>
<keyword evidence="3" id="KW-0614">Plasmid</keyword>
<dbReference type="AlphaFoldDB" id="A0A2K9NLH9"/>
<dbReference type="Proteomes" id="UP000234752">
    <property type="component" value="Plasmid unnamed3"/>
</dbReference>
<dbReference type="KEGG" id="ncb:C0V82_26100"/>
<evidence type="ECO:0000259" key="2">
    <source>
        <dbReference type="Pfam" id="PF13007"/>
    </source>
</evidence>
<gene>
    <name evidence="3" type="ORF">C0V82_26100</name>
</gene>
<reference evidence="3 4" key="1">
    <citation type="submission" date="2017-12" db="EMBL/GenBank/DDBJ databases">
        <title>Genomes of bacteria within cyanobacterial aggregates.</title>
        <authorList>
            <person name="Cai H."/>
        </authorList>
    </citation>
    <scope>NUCLEOTIDE SEQUENCE [LARGE SCALE GENOMIC DNA]</scope>
    <source>
        <strain evidence="3 4">TH16</strain>
        <plasmid evidence="3 4">unnamed3</plasmid>
    </source>
</reference>
<protein>
    <recommendedName>
        <fullName evidence="5">IS66 family transposase</fullName>
    </recommendedName>
</protein>
<accession>A0A2K9NLH9</accession>
<dbReference type="Pfam" id="PF13007">
    <property type="entry name" value="LZ_Tnp_IS66"/>
    <property type="match status" value="1"/>
</dbReference>
<name>A0A2K9NLH9_9PROT</name>
<evidence type="ECO:0000313" key="4">
    <source>
        <dbReference type="Proteomes" id="UP000234752"/>
    </source>
</evidence>
<dbReference type="PANTHER" id="PTHR33678">
    <property type="entry name" value="BLL1576 PROTEIN"/>
    <property type="match status" value="1"/>
</dbReference>
<dbReference type="InterPro" id="IPR024463">
    <property type="entry name" value="Transposase_TnpC_homeodom"/>
</dbReference>
<feature type="domain" description="Transposase TnpC homeodomain" evidence="2">
    <location>
        <begin position="14"/>
        <end position="95"/>
    </location>
</feature>
<sequence>MLRIIAVLTERNTRLEAEVAAYRRMVLGARSERSAVILSDQGCLNLGDAGDAPSVPSGANDNTGMAEDVCVKQDGGRRPARRNVGALPPALPRIERVVEPVETACPCCNGVLHRIGEDVSEALDIVPAVVRVLRTIRPKYGCRACEGTVLQAPAPARVVTGGMASTALVAHVVSACYGWHLPLYRQCQM</sequence>
<dbReference type="PANTHER" id="PTHR33678:SF1">
    <property type="entry name" value="BLL1576 PROTEIN"/>
    <property type="match status" value="1"/>
</dbReference>
<organism evidence="3 4">
    <name type="scientific">Niveispirillum cyanobacteriorum</name>
    <dbReference type="NCBI Taxonomy" id="1612173"/>
    <lineage>
        <taxon>Bacteria</taxon>
        <taxon>Pseudomonadati</taxon>
        <taxon>Pseudomonadota</taxon>
        <taxon>Alphaproteobacteria</taxon>
        <taxon>Rhodospirillales</taxon>
        <taxon>Azospirillaceae</taxon>
        <taxon>Niveispirillum</taxon>
    </lineage>
</organism>
<proteinExistence type="predicted"/>
<dbReference type="InterPro" id="IPR024474">
    <property type="entry name" value="Znf_dom_IS66"/>
</dbReference>
<geneLocation type="plasmid" evidence="3 4">
    <name>unnamed3</name>
</geneLocation>
<keyword evidence="4" id="KW-1185">Reference proteome</keyword>
<dbReference type="Pfam" id="PF13005">
    <property type="entry name" value="zf-IS66"/>
    <property type="match status" value="1"/>
</dbReference>
<dbReference type="InterPro" id="IPR052344">
    <property type="entry name" value="Transposase-related"/>
</dbReference>